<dbReference type="Proteomes" id="UP001497383">
    <property type="component" value="Chromosome 1"/>
</dbReference>
<name>A0ABP0ZDW2_9ASCO</name>
<evidence type="ECO:0008006" key="3">
    <source>
        <dbReference type="Google" id="ProtNLM"/>
    </source>
</evidence>
<dbReference type="RefSeq" id="XP_066827515.1">
    <property type="nucleotide sequence ID" value="XM_066976138.1"/>
</dbReference>
<dbReference type="GeneID" id="92205773"/>
<evidence type="ECO:0000313" key="1">
    <source>
        <dbReference type="EMBL" id="CAK9435991.1"/>
    </source>
</evidence>
<gene>
    <name evidence="1" type="ORF">LODBEIA_P05770</name>
</gene>
<keyword evidence="2" id="KW-1185">Reference proteome</keyword>
<reference evidence="1 2" key="1">
    <citation type="submission" date="2024-03" db="EMBL/GenBank/DDBJ databases">
        <authorList>
            <person name="Brejova B."/>
        </authorList>
    </citation>
    <scope>NUCLEOTIDE SEQUENCE [LARGE SCALE GENOMIC DNA]</scope>
    <source>
        <strain evidence="1 2">CBS 14171</strain>
    </source>
</reference>
<accession>A0ABP0ZDW2</accession>
<proteinExistence type="predicted"/>
<evidence type="ECO:0000313" key="2">
    <source>
        <dbReference type="Proteomes" id="UP001497383"/>
    </source>
</evidence>
<organism evidence="1 2">
    <name type="scientific">Lodderomyces beijingensis</name>
    <dbReference type="NCBI Taxonomy" id="1775926"/>
    <lineage>
        <taxon>Eukaryota</taxon>
        <taxon>Fungi</taxon>
        <taxon>Dikarya</taxon>
        <taxon>Ascomycota</taxon>
        <taxon>Saccharomycotina</taxon>
        <taxon>Pichiomycetes</taxon>
        <taxon>Debaryomycetaceae</taxon>
        <taxon>Candida/Lodderomyces clade</taxon>
        <taxon>Lodderomyces</taxon>
    </lineage>
</organism>
<sequence>MNLVRQATALKDIFVLEKPINSFIRRVGSEQLQNSGSLLTCIDGLINTHQELLVDKFKLTPVHDKYEMRERIWDSLKRDKIDKDLQSKARHKFTPQDIQFTPSYNKFIKELYPLSKDKHPFRSKEVIFDLKTNHDKYLDIDHEKLYRRYLDLPRPAPRYLPPQVLHDFIAKFALRNRRFANRNVVTGCKLKGNFKGAVRGIAAENERRRDYRGMVLNVFNDLKNAGLEITAQEQARIVYLSYFKDDYDVLEGIAVKDDESELGYDNKFTFDEYKSILETVGERSDIYGVLLLLAIRHDRFAIIEDILPKVQLGDIIENKMDDDDDGDDCKRLSEFSLSDASLLHLCKYFVHYINRPNYSTYLANTLQKINQLPVINEKIVDHVIAMLVNLGLIKHAEILFETAYFKAQGEEGDVTQEWLYVYTRLKTTTTTTTVDAATRTFFYKFSPTYASFSSLFRGYAETQQPWPRVRQLMSILDQLSNQFMSTEMYLELIKGFINETTNVWGLQDFVYLLTRLLVDIDQGTRHYDQFNLKEMISKSVVSVDVELELLMAEFESPIRANPNLRLSELLMEAIFMACERQSCQSKIPSSKRIDSPPSTRRCYLKL</sequence>
<dbReference type="EMBL" id="OZ022405">
    <property type="protein sequence ID" value="CAK9435991.1"/>
    <property type="molecule type" value="Genomic_DNA"/>
</dbReference>
<protein>
    <recommendedName>
        <fullName evidence="3">ATPase expression protein 1</fullName>
    </recommendedName>
</protein>